<evidence type="ECO:0000313" key="2">
    <source>
        <dbReference type="EMBL" id="MFD1178600.1"/>
    </source>
</evidence>
<gene>
    <name evidence="2" type="ORF">ACFQ3W_20180</name>
</gene>
<dbReference type="Pfam" id="PF13271">
    <property type="entry name" value="DUF4062"/>
    <property type="match status" value="1"/>
</dbReference>
<organism evidence="2 3">
    <name type="scientific">Paenibacillus puldeungensis</name>
    <dbReference type="NCBI Taxonomy" id="696536"/>
    <lineage>
        <taxon>Bacteria</taxon>
        <taxon>Bacillati</taxon>
        <taxon>Bacillota</taxon>
        <taxon>Bacilli</taxon>
        <taxon>Bacillales</taxon>
        <taxon>Paenibacillaceae</taxon>
        <taxon>Paenibacillus</taxon>
    </lineage>
</organism>
<dbReference type="EMBL" id="JBHTLM010000018">
    <property type="protein sequence ID" value="MFD1178600.1"/>
    <property type="molecule type" value="Genomic_DNA"/>
</dbReference>
<proteinExistence type="predicted"/>
<comment type="caution">
    <text evidence="2">The sequence shown here is derived from an EMBL/GenBank/DDBJ whole genome shotgun (WGS) entry which is preliminary data.</text>
</comment>
<accession>A0ABW3S358</accession>
<name>A0ABW3S358_9BACL</name>
<dbReference type="RefSeq" id="WP_379321038.1">
    <property type="nucleotide sequence ID" value="NZ_JBHTLM010000018.1"/>
</dbReference>
<dbReference type="InterPro" id="IPR025139">
    <property type="entry name" value="DUF4062"/>
</dbReference>
<evidence type="ECO:0000259" key="1">
    <source>
        <dbReference type="Pfam" id="PF13271"/>
    </source>
</evidence>
<keyword evidence="3" id="KW-1185">Reference proteome</keyword>
<dbReference type="Proteomes" id="UP001597262">
    <property type="component" value="Unassembled WGS sequence"/>
</dbReference>
<feature type="domain" description="DUF4062" evidence="1">
    <location>
        <begin position="5"/>
        <end position="91"/>
    </location>
</feature>
<sequence length="384" mass="44442">MAKTKIFISSVNEDGLKPLRKTVFRELVSLGHEPIMWEENIGPWTASTDPVSQCLDAVEQCDIYLLFIGGKAGTYDTKAERTITHLEFIKAYDQRKTILVFGDVEVKSFFFRSVKRLIEPFIDRYISKEKRFPSPQQMMNALAGENNLPQHIDPYTWYLLYDITMRGIYIDDLSLGVPIEWRSYFSDLLRRGSLLLPLAESIQQNNERLDQFDEAIEFIADVLPALQITGLRQPEDFLKQIMARLGGGMIEHHYGEYTSEQVGYYKDCCAATLYERSEDQLHLVAKAGDASGEPYYDLSNQSSYTVLTYHLGNQQEQVFFKEAKSIFYYCIRSNEYVLTLHFPADPSWDYRRFIRYKECANHAIMSKNPLMIQFIKLCLGGMQS</sequence>
<reference evidence="3" key="1">
    <citation type="journal article" date="2019" name="Int. J. Syst. Evol. Microbiol.">
        <title>The Global Catalogue of Microorganisms (GCM) 10K type strain sequencing project: providing services to taxonomists for standard genome sequencing and annotation.</title>
        <authorList>
            <consortium name="The Broad Institute Genomics Platform"/>
            <consortium name="The Broad Institute Genome Sequencing Center for Infectious Disease"/>
            <person name="Wu L."/>
            <person name="Ma J."/>
        </authorList>
    </citation>
    <scope>NUCLEOTIDE SEQUENCE [LARGE SCALE GENOMIC DNA]</scope>
    <source>
        <strain evidence="3">CCUG 59189</strain>
    </source>
</reference>
<evidence type="ECO:0000313" key="3">
    <source>
        <dbReference type="Proteomes" id="UP001597262"/>
    </source>
</evidence>
<protein>
    <submittedName>
        <fullName evidence="2">DUF4062 domain-containing protein</fullName>
    </submittedName>
</protein>